<sequence length="243" mass="27663">MFTNNIQAEKEALTEGREKKPKYHRTEDGLIRIGSFQNGIAEGEVDPSFGPLEAMRLTVMADSPVWVILSEVRRSQSFMMLIFRTPWYCSMLRYFSLEESLEFPRTVKFTGHLTWLAVRTDQCTAPAANPVHPSSKDYFPGSCRHCSLDQLSVLMRPVPGGYRRPITLLLDQRRTPRPTPILLFIHSSPEPYTVLHTELAVSPEPVLSVNTSPSYWLLARSWKHLQPSCLPQTALPGWMYSAL</sequence>
<dbReference type="Proteomes" id="UP001476798">
    <property type="component" value="Unassembled WGS sequence"/>
</dbReference>
<accession>A0ABV0N005</accession>
<name>A0ABV0N005_9TELE</name>
<feature type="domain" description="MGAT4 A/B/C C-terminal" evidence="1">
    <location>
        <begin position="13"/>
        <end position="71"/>
    </location>
</feature>
<keyword evidence="3" id="KW-1185">Reference proteome</keyword>
<dbReference type="InterPro" id="IPR056576">
    <property type="entry name" value="MGAT4_A/B/C_C"/>
</dbReference>
<dbReference type="EMBL" id="JAHRIO010020056">
    <property type="protein sequence ID" value="MEQ2163993.1"/>
    <property type="molecule type" value="Genomic_DNA"/>
</dbReference>
<evidence type="ECO:0000313" key="2">
    <source>
        <dbReference type="EMBL" id="MEQ2163993.1"/>
    </source>
</evidence>
<proteinExistence type="predicted"/>
<evidence type="ECO:0000313" key="3">
    <source>
        <dbReference type="Proteomes" id="UP001476798"/>
    </source>
</evidence>
<organism evidence="2 3">
    <name type="scientific">Goodea atripinnis</name>
    <dbReference type="NCBI Taxonomy" id="208336"/>
    <lineage>
        <taxon>Eukaryota</taxon>
        <taxon>Metazoa</taxon>
        <taxon>Chordata</taxon>
        <taxon>Craniata</taxon>
        <taxon>Vertebrata</taxon>
        <taxon>Euteleostomi</taxon>
        <taxon>Actinopterygii</taxon>
        <taxon>Neopterygii</taxon>
        <taxon>Teleostei</taxon>
        <taxon>Neoteleostei</taxon>
        <taxon>Acanthomorphata</taxon>
        <taxon>Ovalentaria</taxon>
        <taxon>Atherinomorphae</taxon>
        <taxon>Cyprinodontiformes</taxon>
        <taxon>Goodeidae</taxon>
        <taxon>Goodea</taxon>
    </lineage>
</organism>
<gene>
    <name evidence="2" type="ORF">GOODEAATRI_001952</name>
</gene>
<protein>
    <recommendedName>
        <fullName evidence="1">MGAT4 A/B/C C-terminal domain-containing protein</fullName>
    </recommendedName>
</protein>
<reference evidence="2 3" key="1">
    <citation type="submission" date="2021-06" db="EMBL/GenBank/DDBJ databases">
        <authorList>
            <person name="Palmer J.M."/>
        </authorList>
    </citation>
    <scope>NUCLEOTIDE SEQUENCE [LARGE SCALE GENOMIC DNA]</scope>
    <source>
        <strain evidence="2 3">GA_2019</strain>
        <tissue evidence="2">Muscle</tissue>
    </source>
</reference>
<dbReference type="Pfam" id="PF23524">
    <property type="entry name" value="MGAT4A_C"/>
    <property type="match status" value="1"/>
</dbReference>
<evidence type="ECO:0000259" key="1">
    <source>
        <dbReference type="Pfam" id="PF23524"/>
    </source>
</evidence>
<comment type="caution">
    <text evidence="2">The sequence shown here is derived from an EMBL/GenBank/DDBJ whole genome shotgun (WGS) entry which is preliminary data.</text>
</comment>